<dbReference type="Gene3D" id="3.30.40.10">
    <property type="entry name" value="Zinc/RING finger domain, C3HC4 (zinc finger)"/>
    <property type="match status" value="1"/>
</dbReference>
<evidence type="ECO:0000256" key="4">
    <source>
        <dbReference type="ARBA" id="ARBA00023254"/>
    </source>
</evidence>
<dbReference type="GO" id="GO:0016925">
    <property type="term" value="P:protein sumoylation"/>
    <property type="evidence" value="ECO:0007669"/>
    <property type="project" value="TreeGrafter"/>
</dbReference>
<dbReference type="GO" id="GO:0007131">
    <property type="term" value="P:reciprocal meiotic recombination"/>
    <property type="evidence" value="ECO:0007669"/>
    <property type="project" value="InterPro"/>
</dbReference>
<evidence type="ECO:0000256" key="6">
    <source>
        <dbReference type="SAM" id="Coils"/>
    </source>
</evidence>
<keyword evidence="3" id="KW-0862">Zinc</keyword>
<gene>
    <name evidence="8" type="ORF">EVEC_LOCUS1054</name>
</gene>
<dbReference type="Proteomes" id="UP000274131">
    <property type="component" value="Unassembled WGS sequence"/>
</dbReference>
<evidence type="ECO:0000256" key="5">
    <source>
        <dbReference type="PROSITE-ProRule" id="PRU00175"/>
    </source>
</evidence>
<evidence type="ECO:0000313" key="10">
    <source>
        <dbReference type="WBParaSite" id="EVEC_0000134601-mRNA-1"/>
    </source>
</evidence>
<evidence type="ECO:0000313" key="9">
    <source>
        <dbReference type="Proteomes" id="UP000274131"/>
    </source>
</evidence>
<reference evidence="10" key="1">
    <citation type="submission" date="2017-02" db="UniProtKB">
        <authorList>
            <consortium name="WormBaseParasite"/>
        </authorList>
    </citation>
    <scope>IDENTIFICATION</scope>
</reference>
<keyword evidence="1" id="KW-0479">Metal-binding</keyword>
<keyword evidence="4" id="KW-0469">Meiosis</keyword>
<dbReference type="Pfam" id="PF14634">
    <property type="entry name" value="zf-RING_5"/>
    <property type="match status" value="1"/>
</dbReference>
<dbReference type="EMBL" id="UXUI01007162">
    <property type="protein sequence ID" value="VDD85911.1"/>
    <property type="molecule type" value="Genomic_DNA"/>
</dbReference>
<dbReference type="SUPFAM" id="SSF57850">
    <property type="entry name" value="RING/U-box"/>
    <property type="match status" value="1"/>
</dbReference>
<evidence type="ECO:0000256" key="1">
    <source>
        <dbReference type="ARBA" id="ARBA00022723"/>
    </source>
</evidence>
<evidence type="ECO:0000256" key="3">
    <source>
        <dbReference type="ARBA" id="ARBA00022833"/>
    </source>
</evidence>
<dbReference type="AlphaFoldDB" id="A0A0N4UV89"/>
<name>A0A0N4UV89_ENTVE</name>
<evidence type="ECO:0000313" key="8">
    <source>
        <dbReference type="EMBL" id="VDD85911.1"/>
    </source>
</evidence>
<dbReference type="PROSITE" id="PS00518">
    <property type="entry name" value="ZF_RING_1"/>
    <property type="match status" value="1"/>
</dbReference>
<dbReference type="InterPro" id="IPR001841">
    <property type="entry name" value="Znf_RING"/>
</dbReference>
<dbReference type="GO" id="GO:0008270">
    <property type="term" value="F:zinc ion binding"/>
    <property type="evidence" value="ECO:0007669"/>
    <property type="project" value="UniProtKB-KW"/>
</dbReference>
<dbReference type="WBParaSite" id="EVEC_0000134601-mRNA-1">
    <property type="protein sequence ID" value="EVEC_0000134601-mRNA-1"/>
    <property type="gene ID" value="EVEC_0000134601"/>
</dbReference>
<dbReference type="GO" id="GO:0019789">
    <property type="term" value="F:SUMO transferase activity"/>
    <property type="evidence" value="ECO:0007669"/>
    <property type="project" value="InterPro"/>
</dbReference>
<proteinExistence type="predicted"/>
<dbReference type="STRING" id="51028.A0A0N4UV89"/>
<sequence>MSDWLHCNICVRLPTSSENVPFFLTSCGHIICQQCLEKSGVSSCQVCQKAMHVLEINRLLRPEHQMYFRNPKELLETYVKNINSVLDFQAHHRSRLMKARQDHVIFRKALAEKADLAEEVKKLRQHTQKLEDL</sequence>
<dbReference type="InterPro" id="IPR042123">
    <property type="entry name" value="Zip3/RNF212-like"/>
</dbReference>
<dbReference type="PANTHER" id="PTHR22663:SF17">
    <property type="entry name" value="RING FINGER PROTEIN NARYA-RELATED"/>
    <property type="match status" value="1"/>
</dbReference>
<keyword evidence="2 5" id="KW-0863">Zinc-finger</keyword>
<reference evidence="8 9" key="2">
    <citation type="submission" date="2018-10" db="EMBL/GenBank/DDBJ databases">
        <authorList>
            <consortium name="Pathogen Informatics"/>
        </authorList>
    </citation>
    <scope>NUCLEOTIDE SEQUENCE [LARGE SCALE GENOMIC DNA]</scope>
</reference>
<dbReference type="InterPro" id="IPR017907">
    <property type="entry name" value="Znf_RING_CS"/>
</dbReference>
<dbReference type="PANTHER" id="PTHR22663">
    <property type="entry name" value="RING FINGER PROTEIN NARYA-RELATED"/>
    <property type="match status" value="1"/>
</dbReference>
<accession>A0A0N4UV89</accession>
<feature type="coiled-coil region" evidence="6">
    <location>
        <begin position="106"/>
        <end position="133"/>
    </location>
</feature>
<dbReference type="GO" id="GO:0007129">
    <property type="term" value="P:homologous chromosome pairing at meiosis"/>
    <property type="evidence" value="ECO:0007669"/>
    <property type="project" value="TreeGrafter"/>
</dbReference>
<organism evidence="10">
    <name type="scientific">Enterobius vermicularis</name>
    <name type="common">Human pinworm</name>
    <dbReference type="NCBI Taxonomy" id="51028"/>
    <lineage>
        <taxon>Eukaryota</taxon>
        <taxon>Metazoa</taxon>
        <taxon>Ecdysozoa</taxon>
        <taxon>Nematoda</taxon>
        <taxon>Chromadorea</taxon>
        <taxon>Rhabditida</taxon>
        <taxon>Spirurina</taxon>
        <taxon>Oxyuridomorpha</taxon>
        <taxon>Oxyuroidea</taxon>
        <taxon>Oxyuridae</taxon>
        <taxon>Enterobius</taxon>
    </lineage>
</organism>
<evidence type="ECO:0000256" key="2">
    <source>
        <dbReference type="ARBA" id="ARBA00022771"/>
    </source>
</evidence>
<feature type="domain" description="RING-type" evidence="7">
    <location>
        <begin position="7"/>
        <end position="48"/>
    </location>
</feature>
<dbReference type="OrthoDB" id="2535391at2759"/>
<protein>
    <submittedName>
        <fullName evidence="10">RING-type domain-containing protein</fullName>
    </submittedName>
</protein>
<keyword evidence="6" id="KW-0175">Coiled coil</keyword>
<dbReference type="InterPro" id="IPR013083">
    <property type="entry name" value="Znf_RING/FYVE/PHD"/>
</dbReference>
<evidence type="ECO:0000259" key="7">
    <source>
        <dbReference type="PROSITE" id="PS50089"/>
    </source>
</evidence>
<dbReference type="GO" id="GO:0000795">
    <property type="term" value="C:synaptonemal complex"/>
    <property type="evidence" value="ECO:0007669"/>
    <property type="project" value="InterPro"/>
</dbReference>
<keyword evidence="9" id="KW-1185">Reference proteome</keyword>
<dbReference type="PROSITE" id="PS50089">
    <property type="entry name" value="ZF_RING_2"/>
    <property type="match status" value="1"/>
</dbReference>